<reference evidence="1 2" key="1">
    <citation type="submission" date="2019-03" db="EMBL/GenBank/DDBJ databases">
        <title>Genomic Encyclopedia of Type Strains, Phase IV (KMG-IV): sequencing the most valuable type-strain genomes for metagenomic binning, comparative biology and taxonomic classification.</title>
        <authorList>
            <person name="Goeker M."/>
        </authorList>
    </citation>
    <scope>NUCLEOTIDE SEQUENCE [LARGE SCALE GENOMIC DNA]</scope>
    <source>
        <strain evidence="1 2">DSM 25903</strain>
    </source>
</reference>
<evidence type="ECO:0008006" key="3">
    <source>
        <dbReference type="Google" id="ProtNLM"/>
    </source>
</evidence>
<dbReference type="Proteomes" id="UP000295122">
    <property type="component" value="Unassembled WGS sequence"/>
</dbReference>
<gene>
    <name evidence="1" type="ORF">EV668_0106</name>
</gene>
<dbReference type="RefSeq" id="WP_133767925.1">
    <property type="nucleotide sequence ID" value="NZ_SNZR01000007.1"/>
</dbReference>
<dbReference type="AlphaFoldDB" id="A0A4R7C9H6"/>
<evidence type="ECO:0000313" key="2">
    <source>
        <dbReference type="Proteomes" id="UP000295122"/>
    </source>
</evidence>
<protein>
    <recommendedName>
        <fullName evidence="3">DUF2093 domain-containing protein</fullName>
    </recommendedName>
</protein>
<accession>A0A4R7C9H6</accession>
<comment type="caution">
    <text evidence="1">The sequence shown here is derived from an EMBL/GenBank/DDBJ whole genome shotgun (WGS) entry which is preliminary data.</text>
</comment>
<proteinExistence type="predicted"/>
<dbReference type="InterPro" id="IPR018661">
    <property type="entry name" value="DUF2093"/>
</dbReference>
<organism evidence="1 2">
    <name type="scientific">Enterovirga rhinocerotis</name>
    <dbReference type="NCBI Taxonomy" id="1339210"/>
    <lineage>
        <taxon>Bacteria</taxon>
        <taxon>Pseudomonadati</taxon>
        <taxon>Pseudomonadota</taxon>
        <taxon>Alphaproteobacteria</taxon>
        <taxon>Hyphomicrobiales</taxon>
        <taxon>Methylobacteriaceae</taxon>
        <taxon>Enterovirga</taxon>
    </lineage>
</organism>
<name>A0A4R7C9H6_9HYPH</name>
<dbReference type="OrthoDB" id="9801906at2"/>
<dbReference type="Pfam" id="PF09866">
    <property type="entry name" value="DUF2093"/>
    <property type="match status" value="1"/>
</dbReference>
<dbReference type="EMBL" id="SNZR01000007">
    <property type="protein sequence ID" value="TDR95315.1"/>
    <property type="molecule type" value="Genomic_DNA"/>
</dbReference>
<sequence>MSPLETGEAAVEYRPGSYRLLKPGQFVRCAVSAEPIPLDQLRYWSVERQEAYASPVAVLARTSEAGPAPSGGA</sequence>
<evidence type="ECO:0000313" key="1">
    <source>
        <dbReference type="EMBL" id="TDR95315.1"/>
    </source>
</evidence>
<keyword evidence="2" id="KW-1185">Reference proteome</keyword>